<comment type="subcellular location">
    <subcellularLocation>
        <location evidence="1">Cell membrane</location>
        <topology evidence="1">Multi-pass membrane protein</topology>
    </subcellularLocation>
</comment>
<sequence length="461" mass="50611">MKKLGFWSIVLLSINSIIGSGIFLTPGSVIRISGIYTPLIYVMAAIFASILALTFASASKYVNKSGAAYSYTMVALGPHIGFYVGITRFIAGSIAWGVMATAVVKTVITIFGGDHTDARLITLGFILLMGILLLINVLGKHLLVWVSNLSTIGKIAALLTVIISGLYLVIQTGDTQFSRISTLVDTSQIDSQAFVMAIIAAFYAFTGFESIATGAQDMKSPEKNLPRAIPLAIFMIAFIYIGVISITMTINPVALIQTKEVVSLVAVFDTPVIHRIILYGSLISMFGINVAASFSTPRIIEAIAHEGQIPKWFKKRTVYDFPLPAFMLTFLIAIAIPLAFQYNLTSIILLSSISRFIQYLIVPICVILFYYGKTSAPTLNHIRKNFFTDVLLPIFSFVLTLVLLIKFNWKGQFLITNDAVTSFNYLGVASLVLSYVIFPIILYRLTPLSKKESTQIPRKMT</sequence>
<comment type="caution">
    <text evidence="9">The sequence shown here is derived from an EMBL/GenBank/DDBJ whole genome shotgun (WGS) entry which is preliminary data.</text>
</comment>
<evidence type="ECO:0000313" key="7">
    <source>
        <dbReference type="EMBL" id="EGQ4384193.1"/>
    </source>
</evidence>
<dbReference type="GO" id="GO:0005886">
    <property type="term" value="C:plasma membrane"/>
    <property type="evidence" value="ECO:0007669"/>
    <property type="project" value="UniProtKB-SubCell"/>
</dbReference>
<feature type="transmembrane region" description="Helical" evidence="6">
    <location>
        <begin position="229"/>
        <end position="256"/>
    </location>
</feature>
<dbReference type="OrthoDB" id="3181223at2"/>
<feature type="transmembrane region" description="Helical" evidence="6">
    <location>
        <begin position="386"/>
        <end position="405"/>
    </location>
</feature>
<keyword evidence="12" id="KW-1185">Reference proteome</keyword>
<dbReference type="InterPro" id="IPR050367">
    <property type="entry name" value="APC_superfamily"/>
</dbReference>
<feature type="transmembrane region" description="Helical" evidence="6">
    <location>
        <begin position="425"/>
        <end position="445"/>
    </location>
</feature>
<dbReference type="EMBL" id="QQPC01000055">
    <property type="protein sequence ID" value="REA81016.1"/>
    <property type="molecule type" value="Genomic_DNA"/>
</dbReference>
<feature type="transmembrane region" description="Helical" evidence="6">
    <location>
        <begin position="321"/>
        <end position="344"/>
    </location>
</feature>
<evidence type="ECO:0000256" key="2">
    <source>
        <dbReference type="ARBA" id="ARBA00022475"/>
    </source>
</evidence>
<dbReference type="eggNOG" id="COG0531">
    <property type="taxonomic scope" value="Bacteria"/>
</dbReference>
<dbReference type="GO" id="GO:0022857">
    <property type="term" value="F:transmembrane transporter activity"/>
    <property type="evidence" value="ECO:0007669"/>
    <property type="project" value="InterPro"/>
</dbReference>
<keyword evidence="5 6" id="KW-0472">Membrane</keyword>
<gene>
    <name evidence="8" type="ORF">DD902_03925</name>
    <name evidence="9" type="ORF">DV961_08590</name>
    <name evidence="7" type="ORF">EGV54_03650</name>
</gene>
<reference evidence="9" key="2">
    <citation type="journal article" date="2018" name="Vet. Microbiol.">
        <title>Methicillin-resistant staphylococci amongst veterinary personnel, personnel-owned pets, patients and the hospital environment of two small animal veterinary hospitals.</title>
        <authorList>
            <person name="Worthing K.A."/>
            <person name="Brown J."/>
            <person name="Gerber L."/>
            <person name="Abraham S."/>
            <person name="Trott D."/>
            <person name="Norris J.M."/>
        </authorList>
    </citation>
    <scope>NUCLEOTIDE SEQUENCE</scope>
    <source>
        <strain evidence="9">ST496-2</strain>
    </source>
</reference>
<dbReference type="OMA" id="WVSNAAL"/>
<dbReference type="AlphaFoldDB" id="A0A166NZQ0"/>
<feature type="transmembrane region" description="Helical" evidence="6">
    <location>
        <begin position="93"/>
        <end position="112"/>
    </location>
</feature>
<organism evidence="9 11">
    <name type="scientific">Staphylococcus pseudintermedius</name>
    <dbReference type="NCBI Taxonomy" id="283734"/>
    <lineage>
        <taxon>Bacteria</taxon>
        <taxon>Bacillati</taxon>
        <taxon>Bacillota</taxon>
        <taxon>Bacilli</taxon>
        <taxon>Bacillales</taxon>
        <taxon>Staphylococcaceae</taxon>
        <taxon>Staphylococcus</taxon>
        <taxon>Staphylococcus intermedius group</taxon>
    </lineage>
</organism>
<dbReference type="Gene3D" id="1.20.1740.10">
    <property type="entry name" value="Amino acid/polyamine transporter I"/>
    <property type="match status" value="1"/>
</dbReference>
<evidence type="ECO:0000313" key="12">
    <source>
        <dbReference type="Proteomes" id="UP000600220"/>
    </source>
</evidence>
<feature type="transmembrane region" description="Helical" evidence="6">
    <location>
        <begin position="68"/>
        <end position="86"/>
    </location>
</feature>
<reference evidence="7 12" key="4">
    <citation type="submission" date="2018-11" db="EMBL/GenBank/DDBJ databases">
        <authorList>
            <consortium name="Veterinary Laboratory Investigation and Response Network"/>
        </authorList>
    </citation>
    <scope>NUCLEOTIDE SEQUENCE [LARGE SCALE GENOMIC DNA]</scope>
    <source>
        <strain evidence="7 12">SPSE-18-VL-LA-PA-Ryan-0021</strain>
    </source>
</reference>
<evidence type="ECO:0000313" key="8">
    <source>
        <dbReference type="EMBL" id="PWZ76077.1"/>
    </source>
</evidence>
<feature type="transmembrane region" description="Helical" evidence="6">
    <location>
        <begin position="36"/>
        <end position="56"/>
    </location>
</feature>
<dbReference type="GeneID" id="93824198"/>
<evidence type="ECO:0000256" key="1">
    <source>
        <dbReference type="ARBA" id="ARBA00004651"/>
    </source>
</evidence>
<proteinExistence type="predicted"/>
<evidence type="ECO:0000256" key="3">
    <source>
        <dbReference type="ARBA" id="ARBA00022692"/>
    </source>
</evidence>
<dbReference type="InterPro" id="IPR002293">
    <property type="entry name" value="AA/rel_permease1"/>
</dbReference>
<evidence type="ECO:0000256" key="4">
    <source>
        <dbReference type="ARBA" id="ARBA00022989"/>
    </source>
</evidence>
<reference evidence="8 10" key="1">
    <citation type="journal article" date="2018" name="Vet. Microbiol.">
        <title>Clonal diversity and geographic distribution of methicillin-resistant Staphylococcus pseudintermedius from Australian animals: Discovery of novel sequence types.</title>
        <authorList>
            <person name="Worthing K.A."/>
            <person name="Abraham S."/>
            <person name="Coombs G.W."/>
            <person name="Pang S."/>
            <person name="Saputra S."/>
            <person name="Jordan D."/>
            <person name="Trott D.J."/>
            <person name="Norris J.M."/>
        </authorList>
    </citation>
    <scope>NUCLEOTIDE SEQUENCE [LARGE SCALE GENOMIC DNA]</scope>
    <source>
        <strain evidence="8 10">ST525 1</strain>
    </source>
</reference>
<feature type="transmembrane region" description="Helical" evidence="6">
    <location>
        <begin position="276"/>
        <end position="300"/>
    </location>
</feature>
<evidence type="ECO:0000256" key="5">
    <source>
        <dbReference type="ARBA" id="ARBA00023136"/>
    </source>
</evidence>
<reference evidence="11" key="3">
    <citation type="journal article" date="2018" name="Vet. Microbiol.">
        <title>Molecular epidemiology of methicillin-resistant staphylococci amongst veterinary personnel, personnel-owned pets, patients and the hospital environment of two companion animal veterinary hospitals.</title>
        <authorList>
            <person name="Worthing K.A."/>
            <person name="Brown J."/>
            <person name="Gerber L."/>
            <person name="Abraham S."/>
            <person name="Trott D."/>
            <person name="Norris J.M."/>
        </authorList>
    </citation>
    <scope>NUCLEOTIDE SEQUENCE [LARGE SCALE GENOMIC DNA]</scope>
    <source>
        <strain evidence="11">ST496-2</strain>
    </source>
</reference>
<dbReference type="Proteomes" id="UP000600220">
    <property type="component" value="Unassembled WGS sequence"/>
</dbReference>
<keyword evidence="4 6" id="KW-1133">Transmembrane helix</keyword>
<dbReference type="PANTHER" id="PTHR42770:SF18">
    <property type="entry name" value="ARGININE_AGMATINE ANTIPORTER"/>
    <property type="match status" value="1"/>
</dbReference>
<accession>A0A166NZQ0</accession>
<feature type="transmembrane region" description="Helical" evidence="6">
    <location>
        <begin position="151"/>
        <end position="169"/>
    </location>
</feature>
<evidence type="ECO:0000256" key="6">
    <source>
        <dbReference type="SAM" id="Phobius"/>
    </source>
</evidence>
<dbReference type="PIRSF" id="PIRSF006060">
    <property type="entry name" value="AA_transporter"/>
    <property type="match status" value="1"/>
</dbReference>
<feature type="transmembrane region" description="Helical" evidence="6">
    <location>
        <begin position="189"/>
        <end position="208"/>
    </location>
</feature>
<dbReference type="Pfam" id="PF13520">
    <property type="entry name" value="AA_permease_2"/>
    <property type="match status" value="1"/>
</dbReference>
<evidence type="ECO:0000313" key="9">
    <source>
        <dbReference type="EMBL" id="REA81016.1"/>
    </source>
</evidence>
<keyword evidence="3 6" id="KW-0812">Transmembrane</keyword>
<dbReference type="RefSeq" id="WP_014614886.1">
    <property type="nucleotide sequence ID" value="NZ_AP019372.1"/>
</dbReference>
<evidence type="ECO:0000313" key="10">
    <source>
        <dbReference type="Proteomes" id="UP000246800"/>
    </source>
</evidence>
<feature type="transmembrane region" description="Helical" evidence="6">
    <location>
        <begin position="118"/>
        <end position="139"/>
    </location>
</feature>
<dbReference type="Proteomes" id="UP000256409">
    <property type="component" value="Unassembled WGS sequence"/>
</dbReference>
<feature type="transmembrane region" description="Helical" evidence="6">
    <location>
        <begin position="356"/>
        <end position="374"/>
    </location>
</feature>
<dbReference type="EMBL" id="AAXKXX010000003">
    <property type="protein sequence ID" value="EGQ4384193.1"/>
    <property type="molecule type" value="Genomic_DNA"/>
</dbReference>
<dbReference type="EMBL" id="QEIT01000019">
    <property type="protein sequence ID" value="PWZ76077.1"/>
    <property type="molecule type" value="Genomic_DNA"/>
</dbReference>
<feature type="transmembrane region" description="Helical" evidence="6">
    <location>
        <begin position="6"/>
        <end position="24"/>
    </location>
</feature>
<name>A0A166NZQ0_STAPS</name>
<protein>
    <submittedName>
        <fullName evidence="9">APC family permease</fullName>
    </submittedName>
</protein>
<dbReference type="Proteomes" id="UP000246800">
    <property type="component" value="Unassembled WGS sequence"/>
</dbReference>
<dbReference type="PANTHER" id="PTHR42770">
    <property type="entry name" value="AMINO ACID TRANSPORTER-RELATED"/>
    <property type="match status" value="1"/>
</dbReference>
<evidence type="ECO:0000313" key="11">
    <source>
        <dbReference type="Proteomes" id="UP000256409"/>
    </source>
</evidence>
<keyword evidence="2" id="KW-1003">Cell membrane</keyword>